<proteinExistence type="predicted"/>
<keyword evidence="3" id="KW-1185">Reference proteome</keyword>
<sequence length="147" mass="15913">MAHKKLFHIGSYLALFSLSLAITTSAYAYGGGRAPSQSSCKPARFSEENPAPKAVIPELSNFSFVASSDARESSIAVEIRDQKGVLTITEQPNGSYLVEGHLPEPITEKRYARIDIFAETASGCPSHHHYLVKIEPPSQPEAAPEAE</sequence>
<dbReference type="OrthoDB" id="5770702at2"/>
<dbReference type="Proteomes" id="UP000294325">
    <property type="component" value="Chromosome"/>
</dbReference>
<dbReference type="EMBL" id="CP038033">
    <property type="protein sequence ID" value="QBQ54800.1"/>
    <property type="molecule type" value="Genomic_DNA"/>
</dbReference>
<dbReference type="AlphaFoldDB" id="A0A4P7BZY4"/>
<evidence type="ECO:0000256" key="1">
    <source>
        <dbReference type="SAM" id="SignalP"/>
    </source>
</evidence>
<reference evidence="2 3" key="1">
    <citation type="submission" date="2019-03" db="EMBL/GenBank/DDBJ databases">
        <title>The genome sequence of Nitrosococcus wardiae strain D1FHST reveals the archetypal metabolic capacity of ammonia-oxidizing Gammaproteobacteria.</title>
        <authorList>
            <person name="Wang L."/>
            <person name="Lim C.K."/>
            <person name="Hanson T.E."/>
            <person name="Dang H."/>
            <person name="Klotz M.G."/>
        </authorList>
    </citation>
    <scope>NUCLEOTIDE SEQUENCE [LARGE SCALE GENOMIC DNA]</scope>
    <source>
        <strain evidence="2 3">D1FHS</strain>
    </source>
</reference>
<accession>A0A4P7BZY4</accession>
<evidence type="ECO:0000313" key="3">
    <source>
        <dbReference type="Proteomes" id="UP000294325"/>
    </source>
</evidence>
<dbReference type="RefSeq" id="WP_134357991.1">
    <property type="nucleotide sequence ID" value="NZ_CP038033.1"/>
</dbReference>
<organism evidence="2 3">
    <name type="scientific">Nitrosococcus wardiae</name>
    <dbReference type="NCBI Taxonomy" id="1814290"/>
    <lineage>
        <taxon>Bacteria</taxon>
        <taxon>Pseudomonadati</taxon>
        <taxon>Pseudomonadota</taxon>
        <taxon>Gammaproteobacteria</taxon>
        <taxon>Chromatiales</taxon>
        <taxon>Chromatiaceae</taxon>
        <taxon>Nitrosococcus</taxon>
    </lineage>
</organism>
<name>A0A4P7BZY4_9GAMM</name>
<dbReference type="KEGG" id="nwr:E3U44_09985"/>
<protein>
    <submittedName>
        <fullName evidence="2">Uncharacterized protein</fullName>
    </submittedName>
</protein>
<feature type="signal peptide" evidence="1">
    <location>
        <begin position="1"/>
        <end position="28"/>
    </location>
</feature>
<evidence type="ECO:0000313" key="2">
    <source>
        <dbReference type="EMBL" id="QBQ54800.1"/>
    </source>
</evidence>
<feature type="chain" id="PRO_5020637097" evidence="1">
    <location>
        <begin position="29"/>
        <end position="147"/>
    </location>
</feature>
<keyword evidence="1" id="KW-0732">Signal</keyword>
<gene>
    <name evidence="2" type="ORF">E3U44_09985</name>
</gene>